<dbReference type="GeneID" id="36589526"/>
<feature type="transmembrane region" description="Helical" evidence="1">
    <location>
        <begin position="12"/>
        <end position="34"/>
    </location>
</feature>
<keyword evidence="1" id="KW-1133">Transmembrane helix</keyword>
<protein>
    <submittedName>
        <fullName evidence="2">Uncharacterized protein</fullName>
    </submittedName>
</protein>
<accession>A0A2J6SS26</accession>
<evidence type="ECO:0000313" key="3">
    <source>
        <dbReference type="Proteomes" id="UP000235371"/>
    </source>
</evidence>
<proteinExistence type="predicted"/>
<gene>
    <name evidence="2" type="ORF">K444DRAFT_619073</name>
</gene>
<evidence type="ECO:0000313" key="2">
    <source>
        <dbReference type="EMBL" id="PMD53539.1"/>
    </source>
</evidence>
<dbReference type="EMBL" id="KZ613872">
    <property type="protein sequence ID" value="PMD53539.1"/>
    <property type="molecule type" value="Genomic_DNA"/>
</dbReference>
<organism evidence="2 3">
    <name type="scientific">Hyaloscypha bicolor E</name>
    <dbReference type="NCBI Taxonomy" id="1095630"/>
    <lineage>
        <taxon>Eukaryota</taxon>
        <taxon>Fungi</taxon>
        <taxon>Dikarya</taxon>
        <taxon>Ascomycota</taxon>
        <taxon>Pezizomycotina</taxon>
        <taxon>Leotiomycetes</taxon>
        <taxon>Helotiales</taxon>
        <taxon>Hyaloscyphaceae</taxon>
        <taxon>Hyaloscypha</taxon>
        <taxon>Hyaloscypha bicolor</taxon>
    </lineage>
</organism>
<keyword evidence="1" id="KW-0472">Membrane</keyword>
<evidence type="ECO:0000256" key="1">
    <source>
        <dbReference type="SAM" id="Phobius"/>
    </source>
</evidence>
<keyword evidence="1" id="KW-0812">Transmembrane</keyword>
<dbReference type="Proteomes" id="UP000235371">
    <property type="component" value="Unassembled WGS sequence"/>
</dbReference>
<reference evidence="2 3" key="1">
    <citation type="submission" date="2016-04" db="EMBL/GenBank/DDBJ databases">
        <title>A degradative enzymes factory behind the ericoid mycorrhizal symbiosis.</title>
        <authorList>
            <consortium name="DOE Joint Genome Institute"/>
            <person name="Martino E."/>
            <person name="Morin E."/>
            <person name="Grelet G."/>
            <person name="Kuo A."/>
            <person name="Kohler A."/>
            <person name="Daghino S."/>
            <person name="Barry K."/>
            <person name="Choi C."/>
            <person name="Cichocki N."/>
            <person name="Clum A."/>
            <person name="Copeland A."/>
            <person name="Hainaut M."/>
            <person name="Haridas S."/>
            <person name="Labutti K."/>
            <person name="Lindquist E."/>
            <person name="Lipzen A."/>
            <person name="Khouja H.-R."/>
            <person name="Murat C."/>
            <person name="Ohm R."/>
            <person name="Olson A."/>
            <person name="Spatafora J."/>
            <person name="Veneault-Fourrey C."/>
            <person name="Henrissat B."/>
            <person name="Grigoriev I."/>
            <person name="Martin F."/>
            <person name="Perotto S."/>
        </authorList>
    </citation>
    <scope>NUCLEOTIDE SEQUENCE [LARGE SCALE GENOMIC DNA]</scope>
    <source>
        <strain evidence="2 3">E</strain>
    </source>
</reference>
<dbReference type="RefSeq" id="XP_024730443.1">
    <property type="nucleotide sequence ID" value="XM_024881449.1"/>
</dbReference>
<name>A0A2J6SS26_9HELO</name>
<keyword evidence="3" id="KW-1185">Reference proteome</keyword>
<dbReference type="InParanoid" id="A0A2J6SS26"/>
<dbReference type="AlphaFoldDB" id="A0A2J6SS26"/>
<sequence length="103" mass="11131">MSSLHTLKLMGQWAIALTVSRILQAILTIAALAVDGAVISAWNADQYKFNSYFSEGAKANWSLDTTVGGTPFTGVVIAAVRDCPIFCDSKCEKEIMEAKSRQS</sequence>